<proteinExistence type="predicted"/>
<dbReference type="PATRIC" id="fig|1459.3.peg.2448"/>
<evidence type="ECO:0000313" key="2">
    <source>
        <dbReference type="Proteomes" id="UP000037109"/>
    </source>
</evidence>
<dbReference type="Proteomes" id="UP000037109">
    <property type="component" value="Unassembled WGS sequence"/>
</dbReference>
<comment type="caution">
    <text evidence="1">The sequence shown here is derived from an EMBL/GenBank/DDBJ whole genome shotgun (WGS) entry which is preliminary data.</text>
</comment>
<reference evidence="2" key="1">
    <citation type="submission" date="2015-07" db="EMBL/GenBank/DDBJ databases">
        <title>Fjat-10036 dsm4.</title>
        <authorList>
            <person name="Liu B."/>
            <person name="Wang J."/>
            <person name="Zhu Y."/>
            <person name="Liu G."/>
            <person name="Chen Q."/>
            <person name="Chen Z."/>
            <person name="Lan J."/>
            <person name="Che J."/>
            <person name="Ge C."/>
            <person name="Shi H."/>
            <person name="Pan Z."/>
            <person name="Liu X."/>
        </authorList>
    </citation>
    <scope>NUCLEOTIDE SEQUENCE [LARGE SCALE GENOMIC DNA]</scope>
    <source>
        <strain evidence="2">DSM 4</strain>
    </source>
</reference>
<dbReference type="EMBL" id="LGUF01000007">
    <property type="protein sequence ID" value="KON87375.1"/>
    <property type="molecule type" value="Genomic_DNA"/>
</dbReference>
<organism evidence="1 2">
    <name type="scientific">Sporosarcina globispora</name>
    <name type="common">Bacillus globisporus</name>
    <dbReference type="NCBI Taxonomy" id="1459"/>
    <lineage>
        <taxon>Bacteria</taxon>
        <taxon>Bacillati</taxon>
        <taxon>Bacillota</taxon>
        <taxon>Bacilli</taxon>
        <taxon>Bacillales</taxon>
        <taxon>Caryophanaceae</taxon>
        <taxon>Sporosarcina</taxon>
    </lineage>
</organism>
<gene>
    <name evidence="1" type="ORF">AF332_11430</name>
</gene>
<protein>
    <submittedName>
        <fullName evidence="1">Uncharacterized protein</fullName>
    </submittedName>
</protein>
<dbReference type="AlphaFoldDB" id="A0A0M0GBS9"/>
<accession>A0A0M0GBS9</accession>
<evidence type="ECO:0000313" key="1">
    <source>
        <dbReference type="EMBL" id="KON87375.1"/>
    </source>
</evidence>
<name>A0A0M0GBS9_SPOGL</name>
<sequence>MKTCKVYDFTAHRESKKKEEESQQQDKSLSLFISAVIPFMDRKDQERLAQHKEESEEFMYIISDIMMKAAEQRYKQG</sequence>
<dbReference type="RefSeq" id="WP_053434723.1">
    <property type="nucleotide sequence ID" value="NZ_LGUF01000007.1"/>
</dbReference>
<keyword evidence="2" id="KW-1185">Reference proteome</keyword>
<dbReference type="STRING" id="1459.AF332_11430"/>